<evidence type="ECO:0000256" key="4">
    <source>
        <dbReference type="SAM" id="MobiDB-lite"/>
    </source>
</evidence>
<evidence type="ECO:0000313" key="7">
    <source>
        <dbReference type="Proteomes" id="UP000757604"/>
    </source>
</evidence>
<dbReference type="InterPro" id="IPR015927">
    <property type="entry name" value="Peptidase_S24_S26A/B/C"/>
</dbReference>
<dbReference type="EMBL" id="JAEUAO010000001">
    <property type="protein sequence ID" value="MBW9062400.1"/>
    <property type="molecule type" value="Genomic_DNA"/>
</dbReference>
<dbReference type="SUPFAM" id="SSF47413">
    <property type="entry name" value="lambda repressor-like DNA-binding domains"/>
    <property type="match status" value="1"/>
</dbReference>
<evidence type="ECO:0000256" key="2">
    <source>
        <dbReference type="ARBA" id="ARBA00023125"/>
    </source>
</evidence>
<dbReference type="CDD" id="cd00093">
    <property type="entry name" value="HTH_XRE"/>
    <property type="match status" value="1"/>
</dbReference>
<keyword evidence="3" id="KW-0804">Transcription</keyword>
<dbReference type="Pfam" id="PF01381">
    <property type="entry name" value="HTH_3"/>
    <property type="match status" value="1"/>
</dbReference>
<dbReference type="InterPro" id="IPR010982">
    <property type="entry name" value="Lambda_DNA-bd_dom_sf"/>
</dbReference>
<feature type="domain" description="HTH cro/C1-type" evidence="5">
    <location>
        <begin position="8"/>
        <end position="62"/>
    </location>
</feature>
<protein>
    <submittedName>
        <fullName evidence="6">Helix-turn-helix transcriptional regulator</fullName>
    </submittedName>
</protein>
<keyword evidence="2" id="KW-0238">DNA-binding</keyword>
<evidence type="ECO:0000259" key="5">
    <source>
        <dbReference type="PROSITE" id="PS50943"/>
    </source>
</evidence>
<proteinExistence type="predicted"/>
<dbReference type="Pfam" id="PF00717">
    <property type="entry name" value="Peptidase_S24"/>
    <property type="match status" value="1"/>
</dbReference>
<dbReference type="PANTHER" id="PTHR40661:SF3">
    <property type="entry name" value="FELS-1 PROPHAGE TRANSCRIPTIONAL REGULATOR"/>
    <property type="match status" value="1"/>
</dbReference>
<sequence>MKNNPNSLSRIRESRGLTMQALGDLINTDASTINKLEKGITKLNAQRLQALSAALGVTADEILAQPGTTLEPPRELRSTVSTGTRRAAAPGSPYVATGLIPLYGFAAGSLAGEHQVMTDVIDEVPAPPALQHVRDAYVMMTKNDSMVPRYLPNEYLYVHPHQAVRAGDHVIIQVQTHDGSGIDTWVKRFDTETADEIYVSQYNPPGRLIFKKKYVKSMHRVLPPNELF</sequence>
<dbReference type="SMART" id="SM00530">
    <property type="entry name" value="HTH_XRE"/>
    <property type="match status" value="1"/>
</dbReference>
<keyword evidence="7" id="KW-1185">Reference proteome</keyword>
<dbReference type="InterPro" id="IPR036286">
    <property type="entry name" value="LexA/Signal_pep-like_sf"/>
</dbReference>
<reference evidence="6 7" key="1">
    <citation type="journal article" date="2021" name="MBio">
        <title>Poor Competitiveness of Bradyrhizobium in Pigeon Pea Root Colonization in Indian Soils.</title>
        <authorList>
            <person name="Chalasani D."/>
            <person name="Basu A."/>
            <person name="Pullabhotla S.V.S.R.N."/>
            <person name="Jorrin B."/>
            <person name="Neal A.L."/>
            <person name="Poole P.S."/>
            <person name="Podile A.R."/>
            <person name="Tkacz A."/>
        </authorList>
    </citation>
    <scope>NUCLEOTIDE SEQUENCE [LARGE SCALE GENOMIC DNA]</scope>
    <source>
        <strain evidence="6 7">HU44</strain>
    </source>
</reference>
<dbReference type="SUPFAM" id="SSF51306">
    <property type="entry name" value="LexA/Signal peptidase"/>
    <property type="match status" value="1"/>
</dbReference>
<dbReference type="Gene3D" id="1.10.260.40">
    <property type="entry name" value="lambda repressor-like DNA-binding domains"/>
    <property type="match status" value="1"/>
</dbReference>
<dbReference type="RefSeq" id="WP_220370456.1">
    <property type="nucleotide sequence ID" value="NZ_JAEUAO010000001.1"/>
</dbReference>
<dbReference type="PROSITE" id="PS50943">
    <property type="entry name" value="HTH_CROC1"/>
    <property type="match status" value="1"/>
</dbReference>
<feature type="region of interest" description="Disordered" evidence="4">
    <location>
        <begin position="67"/>
        <end position="88"/>
    </location>
</feature>
<evidence type="ECO:0000256" key="3">
    <source>
        <dbReference type="ARBA" id="ARBA00023163"/>
    </source>
</evidence>
<evidence type="ECO:0000313" key="6">
    <source>
        <dbReference type="EMBL" id="MBW9062400.1"/>
    </source>
</evidence>
<gene>
    <name evidence="6" type="ORF">JNB71_03620</name>
</gene>
<keyword evidence="1" id="KW-0805">Transcription regulation</keyword>
<accession>A0ABS7H6L1</accession>
<dbReference type="CDD" id="cd06529">
    <property type="entry name" value="S24_LexA-like"/>
    <property type="match status" value="1"/>
</dbReference>
<organism evidence="6 7">
    <name type="scientific">Rhizobium herbae</name>
    <dbReference type="NCBI Taxonomy" id="508661"/>
    <lineage>
        <taxon>Bacteria</taxon>
        <taxon>Pseudomonadati</taxon>
        <taxon>Pseudomonadota</taxon>
        <taxon>Alphaproteobacteria</taxon>
        <taxon>Hyphomicrobiales</taxon>
        <taxon>Rhizobiaceae</taxon>
        <taxon>Rhizobium/Agrobacterium group</taxon>
        <taxon>Rhizobium</taxon>
    </lineage>
</organism>
<evidence type="ECO:0000256" key="1">
    <source>
        <dbReference type="ARBA" id="ARBA00023015"/>
    </source>
</evidence>
<dbReference type="InterPro" id="IPR001387">
    <property type="entry name" value="Cro/C1-type_HTH"/>
</dbReference>
<dbReference type="Proteomes" id="UP000757604">
    <property type="component" value="Unassembled WGS sequence"/>
</dbReference>
<dbReference type="Gene3D" id="2.10.109.10">
    <property type="entry name" value="Umud Fragment, subunit A"/>
    <property type="match status" value="1"/>
</dbReference>
<dbReference type="InterPro" id="IPR039418">
    <property type="entry name" value="LexA-like"/>
</dbReference>
<dbReference type="PANTHER" id="PTHR40661">
    <property type="match status" value="1"/>
</dbReference>
<comment type="caution">
    <text evidence="6">The sequence shown here is derived from an EMBL/GenBank/DDBJ whole genome shotgun (WGS) entry which is preliminary data.</text>
</comment>
<name>A0ABS7H6L1_9HYPH</name>